<dbReference type="Pfam" id="PF20146">
    <property type="entry name" value="NRF"/>
    <property type="match status" value="1"/>
</dbReference>
<evidence type="ECO:0000259" key="3">
    <source>
        <dbReference type="Pfam" id="PF20146"/>
    </source>
</evidence>
<gene>
    <name evidence="4" type="ORF">SK128_014983</name>
</gene>
<sequence length="281" mass="30812">MNSVDIFLVLSIAFGQVLGTTIPGHREEVTNTVRRLLGKHYYPTTAPLLRDNIPASICLAHSALALASNQPWSFRMWDASGKIPDGAAAGATEARGHPELCKGVERHLHGTLESYLRPHRHYLSAFNISLDNIHALALGKRETTIRGKYCLVSLRGSNTNSLGGGSSQLLTSLAGKYQHTYATCIPDSCSAKILQESLYTVQDDDSQAYVICEGEEPEEKVTSSEWSFIMVTVILIFLAGTASLLEKQLPCTQNPASHSCSQGNHHKEADHIHLQKSRDYE</sequence>
<organism evidence="4 5">
    <name type="scientific">Halocaridina rubra</name>
    <name type="common">Hawaiian red shrimp</name>
    <dbReference type="NCBI Taxonomy" id="373956"/>
    <lineage>
        <taxon>Eukaryota</taxon>
        <taxon>Metazoa</taxon>
        <taxon>Ecdysozoa</taxon>
        <taxon>Arthropoda</taxon>
        <taxon>Crustacea</taxon>
        <taxon>Multicrustacea</taxon>
        <taxon>Malacostraca</taxon>
        <taxon>Eumalacostraca</taxon>
        <taxon>Eucarida</taxon>
        <taxon>Decapoda</taxon>
        <taxon>Pleocyemata</taxon>
        <taxon>Caridea</taxon>
        <taxon>Atyoidea</taxon>
        <taxon>Atyidae</taxon>
        <taxon>Halocaridina</taxon>
    </lineage>
</organism>
<dbReference type="Proteomes" id="UP001381693">
    <property type="component" value="Unassembled WGS sequence"/>
</dbReference>
<keyword evidence="5" id="KW-1185">Reference proteome</keyword>
<evidence type="ECO:0000313" key="4">
    <source>
        <dbReference type="EMBL" id="KAK7078244.1"/>
    </source>
</evidence>
<dbReference type="AlphaFoldDB" id="A0AAN8XHA3"/>
<protein>
    <recommendedName>
        <fullName evidence="3">Nose resistant-to-fluoxetine protein N-terminal domain-containing protein</fullName>
    </recommendedName>
</protein>
<reference evidence="4 5" key="1">
    <citation type="submission" date="2023-11" db="EMBL/GenBank/DDBJ databases">
        <title>Halocaridina rubra genome assembly.</title>
        <authorList>
            <person name="Smith C."/>
        </authorList>
    </citation>
    <scope>NUCLEOTIDE SEQUENCE [LARGE SCALE GENOMIC DNA]</scope>
    <source>
        <strain evidence="4">EP-1</strain>
        <tissue evidence="4">Whole</tissue>
    </source>
</reference>
<feature type="region of interest" description="Disordered" evidence="1">
    <location>
        <begin position="256"/>
        <end position="281"/>
    </location>
</feature>
<comment type="caution">
    <text evidence="4">The sequence shown here is derived from an EMBL/GenBank/DDBJ whole genome shotgun (WGS) entry which is preliminary data.</text>
</comment>
<keyword evidence="2" id="KW-0732">Signal</keyword>
<dbReference type="InterPro" id="IPR006621">
    <property type="entry name" value="Nose-resist-to-fluoxetine_N"/>
</dbReference>
<feature type="signal peptide" evidence="2">
    <location>
        <begin position="1"/>
        <end position="19"/>
    </location>
</feature>
<proteinExistence type="predicted"/>
<accession>A0AAN8XHA3</accession>
<feature type="chain" id="PRO_5042877412" description="Nose resistant-to-fluoxetine protein N-terminal domain-containing protein" evidence="2">
    <location>
        <begin position="20"/>
        <end position="281"/>
    </location>
</feature>
<dbReference type="EMBL" id="JAXCGZ010007928">
    <property type="protein sequence ID" value="KAK7078244.1"/>
    <property type="molecule type" value="Genomic_DNA"/>
</dbReference>
<feature type="compositionally biased region" description="Basic and acidic residues" evidence="1">
    <location>
        <begin position="265"/>
        <end position="281"/>
    </location>
</feature>
<name>A0AAN8XHA3_HALRR</name>
<evidence type="ECO:0000256" key="2">
    <source>
        <dbReference type="SAM" id="SignalP"/>
    </source>
</evidence>
<evidence type="ECO:0000313" key="5">
    <source>
        <dbReference type="Proteomes" id="UP001381693"/>
    </source>
</evidence>
<evidence type="ECO:0000256" key="1">
    <source>
        <dbReference type="SAM" id="MobiDB-lite"/>
    </source>
</evidence>
<feature type="domain" description="Nose resistant-to-fluoxetine protein N-terminal" evidence="3">
    <location>
        <begin position="64"/>
        <end position="197"/>
    </location>
</feature>